<dbReference type="InterPro" id="IPR043168">
    <property type="entry name" value="DegV_C"/>
</dbReference>
<dbReference type="Gene3D" id="3.40.50.10170">
    <property type="match status" value="1"/>
</dbReference>
<dbReference type="InterPro" id="IPR050270">
    <property type="entry name" value="DegV_domain_contain"/>
</dbReference>
<reference evidence="2" key="2">
    <citation type="submission" date="2021-04" db="EMBL/GenBank/DDBJ databases">
        <authorList>
            <person name="Gilroy R."/>
        </authorList>
    </citation>
    <scope>NUCLEOTIDE SEQUENCE</scope>
    <source>
        <strain evidence="2">ChiHjej10B9-4811</strain>
    </source>
</reference>
<dbReference type="AlphaFoldDB" id="A0A9D2ZRZ0"/>
<comment type="caution">
    <text evidence="2">The sequence shown here is derived from an EMBL/GenBank/DDBJ whole genome shotgun (WGS) entry which is preliminary data.</text>
</comment>
<reference evidence="2" key="1">
    <citation type="journal article" date="2021" name="PeerJ">
        <title>Extensive microbial diversity within the chicken gut microbiome revealed by metagenomics and culture.</title>
        <authorList>
            <person name="Gilroy R."/>
            <person name="Ravi A."/>
            <person name="Getino M."/>
            <person name="Pursley I."/>
            <person name="Horton D.L."/>
            <person name="Alikhan N.F."/>
            <person name="Baker D."/>
            <person name="Gharbi K."/>
            <person name="Hall N."/>
            <person name="Watson M."/>
            <person name="Adriaenssens E.M."/>
            <person name="Foster-Nyarko E."/>
            <person name="Jarju S."/>
            <person name="Secka A."/>
            <person name="Antonio M."/>
            <person name="Oren A."/>
            <person name="Chaudhuri R.R."/>
            <person name="La Ragione R."/>
            <person name="Hildebrand F."/>
            <person name="Pallen M.J."/>
        </authorList>
    </citation>
    <scope>NUCLEOTIDE SEQUENCE</scope>
    <source>
        <strain evidence="2">ChiHjej10B9-4811</strain>
    </source>
</reference>
<evidence type="ECO:0000313" key="3">
    <source>
        <dbReference type="Proteomes" id="UP000823908"/>
    </source>
</evidence>
<dbReference type="GO" id="GO:0008289">
    <property type="term" value="F:lipid binding"/>
    <property type="evidence" value="ECO:0007669"/>
    <property type="project" value="UniProtKB-KW"/>
</dbReference>
<name>A0A9D2ZRZ0_9MICC</name>
<dbReference type="PANTHER" id="PTHR33434">
    <property type="entry name" value="DEGV DOMAIN-CONTAINING PROTEIN DR_1986-RELATED"/>
    <property type="match status" value="1"/>
</dbReference>
<evidence type="ECO:0000313" key="2">
    <source>
        <dbReference type="EMBL" id="HJD50363.1"/>
    </source>
</evidence>
<dbReference type="NCBIfam" id="TIGR00762">
    <property type="entry name" value="DegV"/>
    <property type="match status" value="1"/>
</dbReference>
<sequence>MRSIALVTDSSAALPAATLEQLKAEGGFSLVELPVTVGDRALNDLPTDQIDAAIALAHVQGEQVLTSGIAPGTLVDAYEHLAAQGYTAIISVHLSGELSGTCDAARLAAQLVDVPVVVVDSLNLAMGLGEPVLRLHRLLAREQDLEQATAVAEELCASVELFFFIPTLDALKRGGRVSPALAMVGQMFQIRPVATVLDGKLHYVERPRTTSKAIERLAALTEQASSERAGELPLDVPLKDREAANLLRRQGEVVAIHYSGNEEQAREFQKTLGSIASGAVLTPLPPVLSAHAGLGALAAVIF</sequence>
<keyword evidence="1" id="KW-0446">Lipid-binding</keyword>
<dbReference type="Pfam" id="PF02645">
    <property type="entry name" value="DegV"/>
    <property type="match status" value="1"/>
</dbReference>
<gene>
    <name evidence="2" type="ORF">H9908_00625</name>
</gene>
<proteinExistence type="predicted"/>
<dbReference type="PANTHER" id="PTHR33434:SF2">
    <property type="entry name" value="FATTY ACID-BINDING PROTEIN TM_1468"/>
    <property type="match status" value="1"/>
</dbReference>
<evidence type="ECO:0000256" key="1">
    <source>
        <dbReference type="ARBA" id="ARBA00023121"/>
    </source>
</evidence>
<protein>
    <submittedName>
        <fullName evidence="2">DegV family protein</fullName>
    </submittedName>
</protein>
<organism evidence="2 3">
    <name type="scientific">Candidatus Rothia avistercoris</name>
    <dbReference type="NCBI Taxonomy" id="2840479"/>
    <lineage>
        <taxon>Bacteria</taxon>
        <taxon>Bacillati</taxon>
        <taxon>Actinomycetota</taxon>
        <taxon>Actinomycetes</taxon>
        <taxon>Micrococcales</taxon>
        <taxon>Micrococcaceae</taxon>
        <taxon>Rothia</taxon>
    </lineage>
</organism>
<dbReference type="Proteomes" id="UP000823908">
    <property type="component" value="Unassembled WGS sequence"/>
</dbReference>
<dbReference type="Gene3D" id="3.30.1180.10">
    <property type="match status" value="1"/>
</dbReference>
<dbReference type="PROSITE" id="PS51482">
    <property type="entry name" value="DEGV"/>
    <property type="match status" value="1"/>
</dbReference>
<dbReference type="InterPro" id="IPR003797">
    <property type="entry name" value="DegV"/>
</dbReference>
<dbReference type="EMBL" id="DWUS01000016">
    <property type="protein sequence ID" value="HJD50363.1"/>
    <property type="molecule type" value="Genomic_DNA"/>
</dbReference>
<dbReference type="SUPFAM" id="SSF82549">
    <property type="entry name" value="DAK1/DegV-like"/>
    <property type="match status" value="1"/>
</dbReference>
<accession>A0A9D2ZRZ0</accession>